<evidence type="ECO:0000256" key="8">
    <source>
        <dbReference type="ARBA" id="ARBA00023128"/>
    </source>
</evidence>
<dbReference type="GO" id="GO:0005960">
    <property type="term" value="C:glycine cleavage complex"/>
    <property type="evidence" value="ECO:0007669"/>
    <property type="project" value="InterPro"/>
</dbReference>
<evidence type="ECO:0000256" key="4">
    <source>
        <dbReference type="ARBA" id="ARBA00011690"/>
    </source>
</evidence>
<evidence type="ECO:0000313" key="14">
    <source>
        <dbReference type="Ensembl" id="ENSVKKP00000023058.1"/>
    </source>
</evidence>
<dbReference type="EC" id="2.1.2.10" evidence="11"/>
<comment type="subcellular location">
    <subcellularLocation>
        <location evidence="2 11">Mitochondrion</location>
    </subcellularLocation>
</comment>
<dbReference type="CTD" id="275"/>
<dbReference type="FunFam" id="3.30.1360.120:FF:000014">
    <property type="entry name" value="Aminomethyltransferase"/>
    <property type="match status" value="1"/>
</dbReference>
<protein>
    <recommendedName>
        <fullName evidence="11">Aminomethyltransferase</fullName>
        <ecNumber evidence="11">2.1.2.10</ecNumber>
    </recommendedName>
    <alternativeName>
        <fullName evidence="11">Glycine cleavage system T protein</fullName>
    </alternativeName>
</protein>
<evidence type="ECO:0000256" key="9">
    <source>
        <dbReference type="ARBA" id="ARBA00047665"/>
    </source>
</evidence>
<reference evidence="14" key="2">
    <citation type="submission" date="2025-09" db="UniProtKB">
        <authorList>
            <consortium name="Ensembl"/>
        </authorList>
    </citation>
    <scope>IDENTIFICATION</scope>
</reference>
<dbReference type="Gene3D" id="4.10.1250.10">
    <property type="entry name" value="Aminomethyltransferase fragment"/>
    <property type="match status" value="1"/>
</dbReference>
<dbReference type="Pfam" id="PF01571">
    <property type="entry name" value="GCV_T"/>
    <property type="match status" value="1"/>
</dbReference>
<evidence type="ECO:0000259" key="12">
    <source>
        <dbReference type="Pfam" id="PF01571"/>
    </source>
</evidence>
<evidence type="ECO:0000256" key="1">
    <source>
        <dbReference type="ARBA" id="ARBA00003631"/>
    </source>
</evidence>
<sequence>MLRAGAGVAVRLAASPCLGSSSGAVACGKRGYTSGQESLKQTPLYDFHRHHGGKMVAFAGWSLPVQYTKSHLESHLHTRQHCSLFDVSHMLQTKVFGKDRVKFMESLVVGDIAELKPNQGTLSLFTNEKGGIMDDLIVTSTSEEHLYVVSNAGCMDKDFALMENKAKEMKAAGCDVSLEVSENALLALQGPAMAQVLQAGVTDDLAKLPFMSSVMTSVFGVQGCRVTRCGYTGEDGVEISVPASKAVELAEMLLRDPAVWLAGLAARDSLRLEAGLCLYGNDIDENTTPVEASLTWTLGKRRRAAMDFPGASVILSQIKEKPKKKRVGLTSTGPPIRQHMHIFSPEDKAIGEVTSGCPSPCLQKNIAMGYVESAYSKLSTALTVEVRKKSCPGVVTKMPFVPTHYYTVK</sequence>
<dbReference type="Gene3D" id="3.30.1360.120">
    <property type="entry name" value="Probable tRNA modification gtpase trme, domain 1"/>
    <property type="match status" value="1"/>
</dbReference>
<evidence type="ECO:0000313" key="15">
    <source>
        <dbReference type="Proteomes" id="UP000694545"/>
    </source>
</evidence>
<dbReference type="OMA" id="MPVQYPA"/>
<dbReference type="InterPro" id="IPR027266">
    <property type="entry name" value="TrmE/GcvT-like"/>
</dbReference>
<dbReference type="OrthoDB" id="10263536at2759"/>
<feature type="binding site" evidence="10">
    <location>
        <position position="238"/>
    </location>
    <ligand>
        <name>substrate</name>
    </ligand>
</feature>
<organism evidence="14 15">
    <name type="scientific">Varanus komodoensis</name>
    <name type="common">Komodo dragon</name>
    <dbReference type="NCBI Taxonomy" id="61221"/>
    <lineage>
        <taxon>Eukaryota</taxon>
        <taxon>Metazoa</taxon>
        <taxon>Chordata</taxon>
        <taxon>Craniata</taxon>
        <taxon>Vertebrata</taxon>
        <taxon>Euteleostomi</taxon>
        <taxon>Lepidosauria</taxon>
        <taxon>Squamata</taxon>
        <taxon>Bifurcata</taxon>
        <taxon>Unidentata</taxon>
        <taxon>Episquamata</taxon>
        <taxon>Toxicofera</taxon>
        <taxon>Anguimorpha</taxon>
        <taxon>Paleoanguimorpha</taxon>
        <taxon>Varanoidea</taxon>
        <taxon>Varanidae</taxon>
        <taxon>Varanus</taxon>
    </lineage>
</organism>
<dbReference type="GO" id="GO:0004047">
    <property type="term" value="F:aminomethyltransferase activity"/>
    <property type="evidence" value="ECO:0007669"/>
    <property type="project" value="UniProtKB-EC"/>
</dbReference>
<keyword evidence="15" id="KW-1185">Reference proteome</keyword>
<dbReference type="Gene3D" id="2.40.30.110">
    <property type="entry name" value="Aminomethyltransferase beta-barrel domains"/>
    <property type="match status" value="1"/>
</dbReference>
<accession>A0A8D2LIE6</accession>
<evidence type="ECO:0000256" key="11">
    <source>
        <dbReference type="RuleBase" id="RU003981"/>
    </source>
</evidence>
<dbReference type="InterPro" id="IPR029043">
    <property type="entry name" value="GcvT/YgfZ_C"/>
</dbReference>
<dbReference type="FunFam" id="2.40.30.110:FF:000002">
    <property type="entry name" value="Aminomethyltransferase"/>
    <property type="match status" value="1"/>
</dbReference>
<keyword evidence="5 11" id="KW-0032">Aminotransferase</keyword>
<dbReference type="SUPFAM" id="SSF103025">
    <property type="entry name" value="Folate-binding domain"/>
    <property type="match status" value="1"/>
</dbReference>
<dbReference type="RefSeq" id="XP_044307060.1">
    <property type="nucleotide sequence ID" value="XM_044451125.1"/>
</dbReference>
<dbReference type="SUPFAM" id="SSF101790">
    <property type="entry name" value="Aminomethyltransferase beta-barrel domain"/>
    <property type="match status" value="1"/>
</dbReference>
<keyword evidence="7 11" id="KW-0809">Transit peptide</keyword>
<dbReference type="AlphaFoldDB" id="A0A8D2LIE6"/>
<dbReference type="KEGG" id="vko:123034058"/>
<dbReference type="GO" id="GO:0006546">
    <property type="term" value="P:glycine catabolic process"/>
    <property type="evidence" value="ECO:0007669"/>
    <property type="project" value="InterPro"/>
</dbReference>
<dbReference type="InterPro" id="IPR028896">
    <property type="entry name" value="GcvT/YgfZ/DmdA"/>
</dbReference>
<dbReference type="InterPro" id="IPR006223">
    <property type="entry name" value="GcvT"/>
</dbReference>
<keyword evidence="6 11" id="KW-0808">Transferase</keyword>
<name>A0A8D2LIE6_VARKO</name>
<comment type="subunit">
    <text evidence="4 11">The glycine cleavage system is composed of four proteins: P, T, L and H.</text>
</comment>
<dbReference type="NCBIfam" id="NF001567">
    <property type="entry name" value="PRK00389.1"/>
    <property type="match status" value="1"/>
</dbReference>
<comment type="catalytic activity">
    <reaction evidence="9 11">
        <text>N(6)-[(R)-S(8)-aminomethyldihydrolipoyl]-L-lysyl-[protein] + (6S)-5,6,7,8-tetrahydrofolate = N(6)-[(R)-dihydrolipoyl]-L-lysyl-[protein] + (6R)-5,10-methylene-5,6,7,8-tetrahydrofolate + NH4(+)</text>
        <dbReference type="Rhea" id="RHEA:16945"/>
        <dbReference type="Rhea" id="RHEA-COMP:10475"/>
        <dbReference type="Rhea" id="RHEA-COMP:10492"/>
        <dbReference type="ChEBI" id="CHEBI:15636"/>
        <dbReference type="ChEBI" id="CHEBI:28938"/>
        <dbReference type="ChEBI" id="CHEBI:57453"/>
        <dbReference type="ChEBI" id="CHEBI:83100"/>
        <dbReference type="ChEBI" id="CHEBI:83143"/>
        <dbReference type="EC" id="2.1.2.10"/>
    </reaction>
</comment>
<dbReference type="Ensembl" id="ENSVKKT00000023628.1">
    <property type="protein sequence ID" value="ENSVKKP00000023058.1"/>
    <property type="gene ID" value="ENSVKKG00000015309.1"/>
</dbReference>
<comment type="function">
    <text evidence="1 11">The glycine cleavage system catalyzes the degradation of glycine.</text>
</comment>
<evidence type="ECO:0000256" key="5">
    <source>
        <dbReference type="ARBA" id="ARBA00022576"/>
    </source>
</evidence>
<dbReference type="PROSITE" id="PS51257">
    <property type="entry name" value="PROKAR_LIPOPROTEIN"/>
    <property type="match status" value="1"/>
</dbReference>
<keyword evidence="8 11" id="KW-0496">Mitochondrion</keyword>
<dbReference type="GeneID" id="123034058"/>
<dbReference type="PANTHER" id="PTHR43757">
    <property type="entry name" value="AMINOMETHYLTRANSFERASE"/>
    <property type="match status" value="1"/>
</dbReference>
<evidence type="ECO:0000256" key="7">
    <source>
        <dbReference type="ARBA" id="ARBA00022946"/>
    </source>
</evidence>
<dbReference type="Pfam" id="PF08669">
    <property type="entry name" value="GCV_T_C"/>
    <property type="match status" value="1"/>
</dbReference>
<feature type="domain" description="Aminomethyltransferase C-terminal" evidence="13">
    <location>
        <begin position="324"/>
        <end position="401"/>
    </location>
</feature>
<dbReference type="FunFam" id="3.30.70.1400:FF:000001">
    <property type="entry name" value="Aminomethyltransferase"/>
    <property type="match status" value="1"/>
</dbReference>
<comment type="similarity">
    <text evidence="3 11">Belongs to the GcvT family.</text>
</comment>
<dbReference type="NCBIfam" id="TIGR00528">
    <property type="entry name" value="gcvT"/>
    <property type="match status" value="1"/>
</dbReference>
<dbReference type="Proteomes" id="UP000694545">
    <property type="component" value="Unplaced"/>
</dbReference>
<dbReference type="GO" id="GO:0008483">
    <property type="term" value="F:transaminase activity"/>
    <property type="evidence" value="ECO:0007669"/>
    <property type="project" value="UniProtKB-KW"/>
</dbReference>
<dbReference type="GO" id="GO:0005739">
    <property type="term" value="C:mitochondrion"/>
    <property type="evidence" value="ECO:0007669"/>
    <property type="project" value="UniProtKB-SubCell"/>
</dbReference>
<dbReference type="FunFam" id="4.10.1250.10:FF:000002">
    <property type="entry name" value="Aminomethyltransferase"/>
    <property type="match status" value="1"/>
</dbReference>
<gene>
    <name evidence="14" type="primary">AMT</name>
</gene>
<proteinExistence type="inferred from homology"/>
<evidence type="ECO:0000256" key="10">
    <source>
        <dbReference type="PIRSR" id="PIRSR006487-1"/>
    </source>
</evidence>
<dbReference type="PANTHER" id="PTHR43757:SF16">
    <property type="entry name" value="AMINOMETHYLTRANSFERASE, MITOCHONDRIAL"/>
    <property type="match status" value="1"/>
</dbReference>
<feature type="domain" description="GCVT N-terminal" evidence="12">
    <location>
        <begin position="44"/>
        <end position="299"/>
    </location>
</feature>
<evidence type="ECO:0000259" key="13">
    <source>
        <dbReference type="Pfam" id="PF08669"/>
    </source>
</evidence>
<dbReference type="InterPro" id="IPR013977">
    <property type="entry name" value="GcvT_C"/>
</dbReference>
<evidence type="ECO:0000256" key="2">
    <source>
        <dbReference type="ARBA" id="ARBA00004173"/>
    </source>
</evidence>
<evidence type="ECO:0000256" key="3">
    <source>
        <dbReference type="ARBA" id="ARBA00008609"/>
    </source>
</evidence>
<dbReference type="InterPro" id="IPR006222">
    <property type="entry name" value="GCVT_N"/>
</dbReference>
<dbReference type="PIRSF" id="PIRSF006487">
    <property type="entry name" value="GcvT"/>
    <property type="match status" value="1"/>
</dbReference>
<dbReference type="Gene3D" id="3.30.70.1400">
    <property type="entry name" value="Aminomethyltransferase beta-barrel domains"/>
    <property type="match status" value="1"/>
</dbReference>
<evidence type="ECO:0000256" key="6">
    <source>
        <dbReference type="ARBA" id="ARBA00022679"/>
    </source>
</evidence>
<reference evidence="14" key="1">
    <citation type="submission" date="2025-08" db="UniProtKB">
        <authorList>
            <consortium name="Ensembl"/>
        </authorList>
    </citation>
    <scope>IDENTIFICATION</scope>
</reference>